<name>A0AC60NX35_IXOPE</name>
<comment type="caution">
    <text evidence="1">The sequence shown here is derived from an EMBL/GenBank/DDBJ whole genome shotgun (WGS) entry which is preliminary data.</text>
</comment>
<keyword evidence="2" id="KW-1185">Reference proteome</keyword>
<accession>A0AC60NX35</accession>
<organism evidence="1 2">
    <name type="scientific">Ixodes persulcatus</name>
    <name type="common">Taiga tick</name>
    <dbReference type="NCBI Taxonomy" id="34615"/>
    <lineage>
        <taxon>Eukaryota</taxon>
        <taxon>Metazoa</taxon>
        <taxon>Ecdysozoa</taxon>
        <taxon>Arthropoda</taxon>
        <taxon>Chelicerata</taxon>
        <taxon>Arachnida</taxon>
        <taxon>Acari</taxon>
        <taxon>Parasitiformes</taxon>
        <taxon>Ixodida</taxon>
        <taxon>Ixodoidea</taxon>
        <taxon>Ixodidae</taxon>
        <taxon>Ixodinae</taxon>
        <taxon>Ixodes</taxon>
    </lineage>
</organism>
<gene>
    <name evidence="1" type="ORF">HPB47_011151</name>
</gene>
<reference evidence="1 2" key="1">
    <citation type="journal article" date="2020" name="Cell">
        <title>Large-Scale Comparative Analyses of Tick Genomes Elucidate Their Genetic Diversity and Vector Capacities.</title>
        <authorList>
            <consortium name="Tick Genome and Microbiome Consortium (TIGMIC)"/>
            <person name="Jia N."/>
            <person name="Wang J."/>
            <person name="Shi W."/>
            <person name="Du L."/>
            <person name="Sun Y."/>
            <person name="Zhan W."/>
            <person name="Jiang J.F."/>
            <person name="Wang Q."/>
            <person name="Zhang B."/>
            <person name="Ji P."/>
            <person name="Bell-Sakyi L."/>
            <person name="Cui X.M."/>
            <person name="Yuan T.T."/>
            <person name="Jiang B.G."/>
            <person name="Yang W.F."/>
            <person name="Lam T.T."/>
            <person name="Chang Q.C."/>
            <person name="Ding S.J."/>
            <person name="Wang X.J."/>
            <person name="Zhu J.G."/>
            <person name="Ruan X.D."/>
            <person name="Zhao L."/>
            <person name="Wei J.T."/>
            <person name="Ye R.Z."/>
            <person name="Que T.C."/>
            <person name="Du C.H."/>
            <person name="Zhou Y.H."/>
            <person name="Cheng J.X."/>
            <person name="Dai P.F."/>
            <person name="Guo W.B."/>
            <person name="Han X.H."/>
            <person name="Huang E.J."/>
            <person name="Li L.F."/>
            <person name="Wei W."/>
            <person name="Gao Y.C."/>
            <person name="Liu J.Z."/>
            <person name="Shao H.Z."/>
            <person name="Wang X."/>
            <person name="Wang C.C."/>
            <person name="Yang T.C."/>
            <person name="Huo Q.B."/>
            <person name="Li W."/>
            <person name="Chen H.Y."/>
            <person name="Chen S.E."/>
            <person name="Zhou L.G."/>
            <person name="Ni X.B."/>
            <person name="Tian J.H."/>
            <person name="Sheng Y."/>
            <person name="Liu T."/>
            <person name="Pan Y.S."/>
            <person name="Xia L.Y."/>
            <person name="Li J."/>
            <person name="Zhao F."/>
            <person name="Cao W.C."/>
        </authorList>
    </citation>
    <scope>NUCLEOTIDE SEQUENCE [LARGE SCALE GENOMIC DNA]</scope>
    <source>
        <strain evidence="1">Iper-2018</strain>
    </source>
</reference>
<dbReference type="EMBL" id="JABSTQ010011409">
    <property type="protein sequence ID" value="KAG0411728.1"/>
    <property type="molecule type" value="Genomic_DNA"/>
</dbReference>
<protein>
    <submittedName>
        <fullName evidence="1">Uncharacterized protein</fullName>
    </submittedName>
</protein>
<sequence>MLLRTRNFGLALYEGAPDLPPSPRSPPQRDSPPHWPPSPLYRYENTEWCSCNNCGISENGTEGECNCCREMGTVLTRVQPAGCITEHPEFLMPCLNISVLRLLYFELRGLGYPMHDDIQREGLRPRNSRSAKPWAAGEACFCETRVVVPSLLTRERKQVQLNSLEIKRRCIKGLINTHLASQPEHLALTLSGRIVLSSLGIPVPASQCETIQLLLALRDKIQVAPIPRNMNPSLHPVCWMAPGLLILLGPIM</sequence>
<evidence type="ECO:0000313" key="2">
    <source>
        <dbReference type="Proteomes" id="UP000805193"/>
    </source>
</evidence>
<dbReference type="Proteomes" id="UP000805193">
    <property type="component" value="Unassembled WGS sequence"/>
</dbReference>
<evidence type="ECO:0000313" key="1">
    <source>
        <dbReference type="EMBL" id="KAG0411728.1"/>
    </source>
</evidence>
<proteinExistence type="predicted"/>